<keyword evidence="6" id="KW-1185">Reference proteome</keyword>
<dbReference type="InterPro" id="IPR009057">
    <property type="entry name" value="Homeodomain-like_sf"/>
</dbReference>
<dbReference type="InterPro" id="IPR011051">
    <property type="entry name" value="RmlC_Cupin_sf"/>
</dbReference>
<organism evidence="5 6">
    <name type="scientific">Streptomyces cellulosae</name>
    <dbReference type="NCBI Taxonomy" id="1968"/>
    <lineage>
        <taxon>Bacteria</taxon>
        <taxon>Bacillati</taxon>
        <taxon>Actinomycetota</taxon>
        <taxon>Actinomycetes</taxon>
        <taxon>Kitasatosporales</taxon>
        <taxon>Streptomycetaceae</taxon>
        <taxon>Streptomyces</taxon>
    </lineage>
</organism>
<dbReference type="SUPFAM" id="SSF51182">
    <property type="entry name" value="RmlC-like cupins"/>
    <property type="match status" value="1"/>
</dbReference>
<keyword evidence="1" id="KW-0805">Transcription regulation</keyword>
<sequence>MRNVTLAQVDALPVAVLPIATVYPPGHLLVWHEHRRAQFLYAATGTMLVETDHGAWTVPGERAVLIPPDRRHQVRMLDVETNSLYIDPAAAPWWPTECRVVEVGPLLRELLLAASDIDPRDGLGDRNRALLELILHEASRLAEVPLHIPIPRAEPFAGLCRRYLADPDLTVGNADWAREAGVSERTFTRRFREEAGMSPAAWRSRARLLAAIPLLHHQSVTEVAARLGYATPAAFSYAFTRAFRTAPSRLHTSSRHDPAGLTLINHS</sequence>
<dbReference type="Pfam" id="PF02311">
    <property type="entry name" value="AraC_binding"/>
    <property type="match status" value="1"/>
</dbReference>
<keyword evidence="3" id="KW-0804">Transcription</keyword>
<dbReference type="SUPFAM" id="SSF46689">
    <property type="entry name" value="Homeodomain-like"/>
    <property type="match status" value="1"/>
</dbReference>
<dbReference type="InterPro" id="IPR003313">
    <property type="entry name" value="AraC-bd"/>
</dbReference>
<dbReference type="EMBL" id="JBHVBU010000133">
    <property type="protein sequence ID" value="MFE7967209.1"/>
    <property type="molecule type" value="Genomic_DNA"/>
</dbReference>
<dbReference type="RefSeq" id="WP_381728488.1">
    <property type="nucleotide sequence ID" value="NZ_JBHVBU010000133.1"/>
</dbReference>
<dbReference type="Gene3D" id="1.10.10.60">
    <property type="entry name" value="Homeodomain-like"/>
    <property type="match status" value="2"/>
</dbReference>
<evidence type="ECO:0000256" key="3">
    <source>
        <dbReference type="ARBA" id="ARBA00023163"/>
    </source>
</evidence>
<dbReference type="InterPro" id="IPR018062">
    <property type="entry name" value="HTH_AraC-typ_CS"/>
</dbReference>
<dbReference type="Proteomes" id="UP001600650">
    <property type="component" value="Unassembled WGS sequence"/>
</dbReference>
<dbReference type="Gene3D" id="2.60.120.10">
    <property type="entry name" value="Jelly Rolls"/>
    <property type="match status" value="1"/>
</dbReference>
<evidence type="ECO:0000313" key="5">
    <source>
        <dbReference type="EMBL" id="MFE7967209.1"/>
    </source>
</evidence>
<comment type="caution">
    <text evidence="5">The sequence shown here is derived from an EMBL/GenBank/DDBJ whole genome shotgun (WGS) entry which is preliminary data.</text>
</comment>
<dbReference type="InterPro" id="IPR014710">
    <property type="entry name" value="RmlC-like_jellyroll"/>
</dbReference>
<feature type="domain" description="HTH araC/xylS-type" evidence="4">
    <location>
        <begin position="154"/>
        <end position="253"/>
    </location>
</feature>
<dbReference type="Pfam" id="PF12833">
    <property type="entry name" value="HTH_18"/>
    <property type="match status" value="1"/>
</dbReference>
<dbReference type="SMART" id="SM00342">
    <property type="entry name" value="HTH_ARAC"/>
    <property type="match status" value="1"/>
</dbReference>
<reference evidence="5 6" key="1">
    <citation type="submission" date="2024-09" db="EMBL/GenBank/DDBJ databases">
        <title>The Natural Products Discovery Center: Release of the First 8490 Sequenced Strains for Exploring Actinobacteria Biosynthetic Diversity.</title>
        <authorList>
            <person name="Kalkreuter E."/>
            <person name="Kautsar S.A."/>
            <person name="Yang D."/>
            <person name="Bader C.D."/>
            <person name="Teijaro C.N."/>
            <person name="Fluegel L."/>
            <person name="Davis C.M."/>
            <person name="Simpson J.R."/>
            <person name="Lauterbach L."/>
            <person name="Steele A.D."/>
            <person name="Gui C."/>
            <person name="Meng S."/>
            <person name="Li G."/>
            <person name="Viehrig K."/>
            <person name="Ye F."/>
            <person name="Su P."/>
            <person name="Kiefer A.F."/>
            <person name="Nichols A."/>
            <person name="Cepeda A.J."/>
            <person name="Yan W."/>
            <person name="Fan B."/>
            <person name="Jiang Y."/>
            <person name="Adhikari A."/>
            <person name="Zheng C.-J."/>
            <person name="Schuster L."/>
            <person name="Cowan T.M."/>
            <person name="Smanski M.J."/>
            <person name="Chevrette M.G."/>
            <person name="De Carvalho L.P.S."/>
            <person name="Shen B."/>
        </authorList>
    </citation>
    <scope>NUCLEOTIDE SEQUENCE [LARGE SCALE GENOMIC DNA]</scope>
    <source>
        <strain evidence="5 6">NPDC057399</strain>
    </source>
</reference>
<evidence type="ECO:0000313" key="6">
    <source>
        <dbReference type="Proteomes" id="UP001600650"/>
    </source>
</evidence>
<proteinExistence type="predicted"/>
<gene>
    <name evidence="5" type="ORF">ACFU0X_29915</name>
</gene>
<evidence type="ECO:0000256" key="1">
    <source>
        <dbReference type="ARBA" id="ARBA00023015"/>
    </source>
</evidence>
<dbReference type="CDD" id="cd06124">
    <property type="entry name" value="cupin_NimR-like_N"/>
    <property type="match status" value="1"/>
</dbReference>
<dbReference type="PANTHER" id="PTHR11019:SF159">
    <property type="entry name" value="TRANSCRIPTIONAL REGULATOR-RELATED"/>
    <property type="match status" value="1"/>
</dbReference>
<keyword evidence="2" id="KW-0238">DNA-binding</keyword>
<protein>
    <submittedName>
        <fullName evidence="5">AraC family transcriptional regulator</fullName>
    </submittedName>
</protein>
<accession>A0ABW6JP71</accession>
<name>A0ABW6JP71_STRCE</name>
<dbReference type="PROSITE" id="PS00041">
    <property type="entry name" value="HTH_ARAC_FAMILY_1"/>
    <property type="match status" value="1"/>
</dbReference>
<evidence type="ECO:0000259" key="4">
    <source>
        <dbReference type="PROSITE" id="PS01124"/>
    </source>
</evidence>
<dbReference type="PROSITE" id="PS01124">
    <property type="entry name" value="HTH_ARAC_FAMILY_2"/>
    <property type="match status" value="1"/>
</dbReference>
<dbReference type="PANTHER" id="PTHR11019">
    <property type="entry name" value="HTH-TYPE TRANSCRIPTIONAL REGULATOR NIMR"/>
    <property type="match status" value="1"/>
</dbReference>
<dbReference type="InterPro" id="IPR018060">
    <property type="entry name" value="HTH_AraC"/>
</dbReference>
<evidence type="ECO:0000256" key="2">
    <source>
        <dbReference type="ARBA" id="ARBA00023125"/>
    </source>
</evidence>